<evidence type="ECO:0008006" key="5">
    <source>
        <dbReference type="Google" id="ProtNLM"/>
    </source>
</evidence>
<dbReference type="Proteomes" id="UP001222932">
    <property type="component" value="Unassembled WGS sequence"/>
</dbReference>
<gene>
    <name evidence="3" type="ORF">CspeluHIS016_0306800</name>
</gene>
<protein>
    <recommendedName>
        <fullName evidence="5">CoA-transferase family III</fullName>
    </recommendedName>
</protein>
<evidence type="ECO:0000313" key="4">
    <source>
        <dbReference type="Proteomes" id="UP001222932"/>
    </source>
</evidence>
<keyword evidence="4" id="KW-1185">Reference proteome</keyword>
<reference evidence="3" key="2">
    <citation type="submission" date="2023-06" db="EMBL/GenBank/DDBJ databases">
        <authorList>
            <person name="Kobayashi Y."/>
            <person name="Kayamori A."/>
            <person name="Aoki K."/>
            <person name="Shiwa Y."/>
            <person name="Fujita N."/>
            <person name="Sugita T."/>
            <person name="Iwasaki W."/>
            <person name="Tanaka N."/>
            <person name="Takashima M."/>
        </authorList>
    </citation>
    <scope>NUCLEOTIDE SEQUENCE</scope>
    <source>
        <strain evidence="3">HIS016</strain>
    </source>
</reference>
<proteinExistence type="inferred from homology"/>
<reference evidence="3" key="1">
    <citation type="journal article" date="2023" name="BMC Genomics">
        <title>Chromosome-level genome assemblies of Cutaneotrichosporon spp. (Trichosporonales, Basidiomycota) reveal imbalanced evolution between nucleotide sequences and chromosome synteny.</title>
        <authorList>
            <person name="Kobayashi Y."/>
            <person name="Kayamori A."/>
            <person name="Aoki K."/>
            <person name="Shiwa Y."/>
            <person name="Matsutani M."/>
            <person name="Fujita N."/>
            <person name="Sugita T."/>
            <person name="Iwasaki W."/>
            <person name="Tanaka N."/>
            <person name="Takashima M."/>
        </authorList>
    </citation>
    <scope>NUCLEOTIDE SEQUENCE</scope>
    <source>
        <strain evidence="3">HIS016</strain>
    </source>
</reference>
<dbReference type="EMBL" id="BTCM01000003">
    <property type="protein sequence ID" value="GMK56840.1"/>
    <property type="molecule type" value="Genomic_DNA"/>
</dbReference>
<comment type="caution">
    <text evidence="3">The sequence shown here is derived from an EMBL/GenBank/DDBJ whole genome shotgun (WGS) entry which is preliminary data.</text>
</comment>
<dbReference type="InterPro" id="IPR050509">
    <property type="entry name" value="CoA-transferase_III"/>
</dbReference>
<name>A0AAD3YBA6_9TREE</name>
<dbReference type="AlphaFoldDB" id="A0AAD3YBA6"/>
<dbReference type="InterPro" id="IPR023606">
    <property type="entry name" value="CoA-Trfase_III_dom_1_sf"/>
</dbReference>
<feature type="region of interest" description="Disordered" evidence="2">
    <location>
        <begin position="325"/>
        <end position="352"/>
    </location>
</feature>
<accession>A0AAD3YBA6</accession>
<dbReference type="InterPro" id="IPR003673">
    <property type="entry name" value="CoA-Trfase_fam_III"/>
</dbReference>
<comment type="similarity">
    <text evidence="1">Belongs to the CoA-transferase III family.</text>
</comment>
<evidence type="ECO:0000313" key="3">
    <source>
        <dbReference type="EMBL" id="GMK56840.1"/>
    </source>
</evidence>
<sequence>MALNGVRVLEFQGIGPAPFATMVLADYGAEVIRIDRKPGVSRDVTSRGKKSVAVDVKDPAGKAAIRNMIKHSDVLIDPYRPGVMEKLGFGPDECAKINPRLVYARMVGFSPSSPYGKMAGHDLNYIAVSGVLDMIRSKTGEPTPPMNILGDFAGGGIMLVQGILLALLERASSGKGQVVKTDMVNGARYISSFPLLLAHPANTNGAIEWRQPPGNNTLDGGCPFYNVYKCRDGGYMTVGCLEPQFFAEFSRLISPFLQGDEEIEALDPRNQMNQDTWGQMRLALTRVFLANDRDEWARIFHGTDACALPVLTKDEVTQDQLGGAKYAEPVPEGSMLPPVPHPNLERTPANPPPAYTDPNEFYVPAGSGAEDVLQVFGNSLSSDDVKYIRQTNGTAKL</sequence>
<evidence type="ECO:0000256" key="1">
    <source>
        <dbReference type="ARBA" id="ARBA00008383"/>
    </source>
</evidence>
<dbReference type="PANTHER" id="PTHR48228">
    <property type="entry name" value="SUCCINYL-COA--D-CITRAMALATE COA-TRANSFERASE"/>
    <property type="match status" value="1"/>
</dbReference>
<dbReference type="Gene3D" id="3.40.50.10540">
    <property type="entry name" value="Crotonobetainyl-coa:carnitine coa-transferase, domain 1"/>
    <property type="match status" value="1"/>
</dbReference>
<organism evidence="3 4">
    <name type="scientific">Cutaneotrichosporon spelunceum</name>
    <dbReference type="NCBI Taxonomy" id="1672016"/>
    <lineage>
        <taxon>Eukaryota</taxon>
        <taxon>Fungi</taxon>
        <taxon>Dikarya</taxon>
        <taxon>Basidiomycota</taxon>
        <taxon>Agaricomycotina</taxon>
        <taxon>Tremellomycetes</taxon>
        <taxon>Trichosporonales</taxon>
        <taxon>Trichosporonaceae</taxon>
        <taxon>Cutaneotrichosporon</taxon>
    </lineage>
</organism>
<dbReference type="InterPro" id="IPR044855">
    <property type="entry name" value="CoA-Trfase_III_dom3_sf"/>
</dbReference>
<dbReference type="Gene3D" id="3.30.1540.10">
    <property type="entry name" value="formyl-coa transferase, domain 3"/>
    <property type="match status" value="1"/>
</dbReference>
<dbReference type="SUPFAM" id="SSF89796">
    <property type="entry name" value="CoA-transferase family III (CaiB/BaiF)"/>
    <property type="match status" value="1"/>
</dbReference>
<dbReference type="GO" id="GO:0003824">
    <property type="term" value="F:catalytic activity"/>
    <property type="evidence" value="ECO:0007669"/>
    <property type="project" value="InterPro"/>
</dbReference>
<dbReference type="PANTHER" id="PTHR48228:SF5">
    <property type="entry name" value="ALPHA-METHYLACYL-COA RACEMASE"/>
    <property type="match status" value="1"/>
</dbReference>
<evidence type="ECO:0000256" key="2">
    <source>
        <dbReference type="SAM" id="MobiDB-lite"/>
    </source>
</evidence>
<dbReference type="Pfam" id="PF02515">
    <property type="entry name" value="CoA_transf_3"/>
    <property type="match status" value="1"/>
</dbReference>